<evidence type="ECO:0000313" key="2">
    <source>
        <dbReference type="EMBL" id="KAI1520318.1"/>
    </source>
</evidence>
<comment type="caution">
    <text evidence="2">The sequence shown here is derived from an EMBL/GenBank/DDBJ whole genome shotgun (WGS) entry which is preliminary data.</text>
</comment>
<dbReference type="Proteomes" id="UP000249757">
    <property type="component" value="Unassembled WGS sequence"/>
</dbReference>
<protein>
    <submittedName>
        <fullName evidence="2">Uncharacterized protein</fullName>
    </submittedName>
</protein>
<evidence type="ECO:0000313" key="4">
    <source>
        <dbReference type="Proteomes" id="UP000249757"/>
    </source>
</evidence>
<evidence type="ECO:0000313" key="3">
    <source>
        <dbReference type="Proteomes" id="UP000245464"/>
    </source>
</evidence>
<keyword evidence="4" id="KW-1185">Reference proteome</keyword>
<accession>A0A5M9LM84</accession>
<dbReference type="AlphaFoldDB" id="A0A5M9LM84"/>
<dbReference type="EMBL" id="NRDI02000001">
    <property type="protein sequence ID" value="KAI1520318.1"/>
    <property type="molecule type" value="Genomic_DNA"/>
</dbReference>
<proteinExistence type="predicted"/>
<reference evidence="2" key="2">
    <citation type="submission" date="2021-05" db="EMBL/GenBank/DDBJ databases">
        <authorList>
            <person name="Moolhuijzen P.M."/>
            <person name="Moffat C.S."/>
        </authorList>
    </citation>
    <scope>NUCLEOTIDE SEQUENCE</scope>
    <source>
        <strain evidence="2">86-124</strain>
    </source>
</reference>
<organism evidence="2 4">
    <name type="scientific">Pyrenophora tritici-repentis</name>
    <dbReference type="NCBI Taxonomy" id="45151"/>
    <lineage>
        <taxon>Eukaryota</taxon>
        <taxon>Fungi</taxon>
        <taxon>Dikarya</taxon>
        <taxon>Ascomycota</taxon>
        <taxon>Pezizomycotina</taxon>
        <taxon>Dothideomycetes</taxon>
        <taxon>Pleosporomycetidae</taxon>
        <taxon>Pleosporales</taxon>
        <taxon>Pleosporineae</taxon>
        <taxon>Pleosporaceae</taxon>
        <taxon>Pyrenophora</taxon>
    </lineage>
</organism>
<evidence type="ECO:0000313" key="1">
    <source>
        <dbReference type="EMBL" id="KAF7576503.1"/>
    </source>
</evidence>
<reference evidence="1 3" key="1">
    <citation type="journal article" date="2018" name="BMC Genomics">
        <title>Comparative genomics of the wheat fungal pathogen Pyrenophora tritici-repentis reveals chromosomal variations and genome plasticity.</title>
        <authorList>
            <person name="Moolhuijzen P."/>
            <person name="See P.T."/>
            <person name="Hane J.K."/>
            <person name="Shi G."/>
            <person name="Liu Z."/>
            <person name="Oliver R.P."/>
            <person name="Moffat C.S."/>
        </authorList>
    </citation>
    <scope>NUCLEOTIDE SEQUENCE [LARGE SCALE GENOMIC DNA]</scope>
    <source>
        <strain evidence="1">M4</strain>
    </source>
</reference>
<reference evidence="2" key="3">
    <citation type="journal article" date="2022" name="bioRxiv">
        <title>A global pangenome for the wheat fungal pathogen Pyrenophora tritici-repentis and prediction of effector protein structural homology.</title>
        <authorList>
            <person name="Moolhuijzen P."/>
            <person name="See P.T."/>
            <person name="Shi G."/>
            <person name="Powell H.R."/>
            <person name="Cockram J."/>
            <person name="Jorgensen L.N."/>
            <person name="Benslimane H."/>
            <person name="Strelkov S.E."/>
            <person name="Turner J."/>
            <person name="Liu Z."/>
            <person name="Moffat C.S."/>
        </authorList>
    </citation>
    <scope>NUCLEOTIDE SEQUENCE</scope>
    <source>
        <strain evidence="2">86-124</strain>
    </source>
</reference>
<sequence length="43" mass="4330">MPAPGRGVVKVSKLAAFLTAHGGLATNARAEVAKAQGRLTLEA</sequence>
<gene>
    <name evidence="2" type="ORF">Ptr86124_000686</name>
    <name evidence="1" type="ORF">PtrM4_007430</name>
</gene>
<name>A0A5M9LM84_9PLEO</name>
<dbReference type="Proteomes" id="UP000245464">
    <property type="component" value="Chromosome 1"/>
</dbReference>
<dbReference type="EMBL" id="NQIK02000001">
    <property type="protein sequence ID" value="KAF7576503.1"/>
    <property type="molecule type" value="Genomic_DNA"/>
</dbReference>
<reference evidence="4" key="4">
    <citation type="journal article" date="2022" name="Microb. Genom.">
        <title>A global pangenome for the wheat fungal pathogen Pyrenophora tritici-repentis and prediction of effector protein structural homology.</title>
        <authorList>
            <person name="Moolhuijzen P.M."/>
            <person name="See P.T."/>
            <person name="Shi G."/>
            <person name="Powell H.R."/>
            <person name="Cockram J."/>
            <person name="Jorgensen L.N."/>
            <person name="Benslimane H."/>
            <person name="Strelkov S.E."/>
            <person name="Turner J."/>
            <person name="Liu Z."/>
            <person name="Moffat C.S."/>
        </authorList>
    </citation>
    <scope>NUCLEOTIDE SEQUENCE [LARGE SCALE GENOMIC DNA]</scope>
</reference>